<dbReference type="AlphaFoldDB" id="A0A8E2EP28"/>
<gene>
    <name evidence="11" type="ORF">AOQ84DRAFT_393059</name>
</gene>
<keyword evidence="2 7" id="KW-0863">Zinc-finger</keyword>
<evidence type="ECO:0000256" key="5">
    <source>
        <dbReference type="ARBA" id="ARBA00023163"/>
    </source>
</evidence>
<keyword evidence="4" id="KW-0805">Transcription regulation</keyword>
<dbReference type="PROSITE" id="PS50157">
    <property type="entry name" value="ZINC_FINGER_C2H2_2"/>
    <property type="match status" value="2"/>
</dbReference>
<evidence type="ECO:0000256" key="6">
    <source>
        <dbReference type="ARBA" id="ARBA00023242"/>
    </source>
</evidence>
<feature type="compositionally biased region" description="Polar residues" evidence="8">
    <location>
        <begin position="950"/>
        <end position="977"/>
    </location>
</feature>
<dbReference type="SMART" id="SM00355">
    <property type="entry name" value="ZnF_C2H2"/>
    <property type="match status" value="2"/>
</dbReference>
<keyword evidence="6" id="KW-0539">Nucleus</keyword>
<dbReference type="PROSITE" id="PS00463">
    <property type="entry name" value="ZN2_CY6_FUNGAL_1"/>
    <property type="match status" value="1"/>
</dbReference>
<dbReference type="SUPFAM" id="SSF57667">
    <property type="entry name" value="beta-beta-alpha zinc fingers"/>
    <property type="match status" value="1"/>
</dbReference>
<evidence type="ECO:0000259" key="9">
    <source>
        <dbReference type="PROSITE" id="PS50048"/>
    </source>
</evidence>
<dbReference type="InterPro" id="IPR013087">
    <property type="entry name" value="Znf_C2H2_type"/>
</dbReference>
<dbReference type="Gene3D" id="4.10.240.10">
    <property type="entry name" value="Zn(2)-C6 fungal-type DNA-binding domain"/>
    <property type="match status" value="1"/>
</dbReference>
<keyword evidence="3" id="KW-0862">Zinc</keyword>
<feature type="domain" description="C2H2-type" evidence="10">
    <location>
        <begin position="29"/>
        <end position="56"/>
    </location>
</feature>
<dbReference type="PROSITE" id="PS50048">
    <property type="entry name" value="ZN2_CY6_FUNGAL_2"/>
    <property type="match status" value="1"/>
</dbReference>
<keyword evidence="1" id="KW-0479">Metal-binding</keyword>
<feature type="compositionally biased region" description="Polar residues" evidence="8">
    <location>
        <begin position="989"/>
        <end position="1005"/>
    </location>
</feature>
<proteinExistence type="predicted"/>
<dbReference type="Proteomes" id="UP000250140">
    <property type="component" value="Unassembled WGS sequence"/>
</dbReference>
<evidence type="ECO:0000256" key="7">
    <source>
        <dbReference type="PROSITE-ProRule" id="PRU00042"/>
    </source>
</evidence>
<name>A0A8E2EP28_9PEZI</name>
<feature type="region of interest" description="Disordered" evidence="8">
    <location>
        <begin position="360"/>
        <end position="400"/>
    </location>
</feature>
<dbReference type="GO" id="GO:0008270">
    <property type="term" value="F:zinc ion binding"/>
    <property type="evidence" value="ECO:0007669"/>
    <property type="project" value="UniProtKB-KW"/>
</dbReference>
<dbReference type="PROSITE" id="PS00028">
    <property type="entry name" value="ZINC_FINGER_C2H2_1"/>
    <property type="match status" value="2"/>
</dbReference>
<feature type="domain" description="Zn(2)-C6 fungal-type" evidence="9">
    <location>
        <begin position="105"/>
        <end position="134"/>
    </location>
</feature>
<keyword evidence="5" id="KW-0804">Transcription</keyword>
<evidence type="ECO:0000256" key="4">
    <source>
        <dbReference type="ARBA" id="ARBA00023015"/>
    </source>
</evidence>
<evidence type="ECO:0000256" key="3">
    <source>
        <dbReference type="ARBA" id="ARBA00022833"/>
    </source>
</evidence>
<dbReference type="SUPFAM" id="SSF57701">
    <property type="entry name" value="Zn2/Cys6 DNA-binding domain"/>
    <property type="match status" value="1"/>
</dbReference>
<dbReference type="EMBL" id="KV750975">
    <property type="protein sequence ID" value="OCL02292.1"/>
    <property type="molecule type" value="Genomic_DNA"/>
</dbReference>
<dbReference type="CDD" id="cd00067">
    <property type="entry name" value="GAL4"/>
    <property type="match status" value="1"/>
</dbReference>
<evidence type="ECO:0000313" key="11">
    <source>
        <dbReference type="EMBL" id="OCL02292.1"/>
    </source>
</evidence>
<evidence type="ECO:0000256" key="8">
    <source>
        <dbReference type="SAM" id="MobiDB-lite"/>
    </source>
</evidence>
<dbReference type="InterPro" id="IPR007219">
    <property type="entry name" value="XnlR_reg_dom"/>
</dbReference>
<sequence length="1102" mass="122501">MTPAPQQQPPTPRDLAAPTVSYANNGPRFRCDRCESSFQRSEHLKRHQRKHEESRPYACAVCPKRFSRSDTLSRHELTHTYSYGDDGQAPYTNDTLRISSQRNRACSECAKARERCSKGRICLRCAKKSLNCVYPSRRRRKKHIDITPSDSIFHEENQSESISQGPHDSIHQEDERQLQSPNQPIGSQFQTNSYIQGQSQEQNLPHVRPSNYAESSQEIGHNSYDRQMNIQMANSSLEIRDNVQNPATQNFNHQASTSVYSTQGVGSQPPPYQEDPGTNVAGLASMNAAAIGDNSHSMQNNFPSVYPPEVFDAAFDASINWLPTNFAMDIDYTSILGFGFASSNYFPDTTTLGQAAPISSYGTGSSHQGQRTHSIAGSDSHSGSNVASPAHTHTTSIGSIDTTIPGAARGALYATSTDGGRVPCTTRSKKSSVAVYGAEPISPDSFPAGQLDDQQRTPLFPNLGNIVVNRFSTNMETLNFIEPSTYEKIYDCFTQLCLDPGIPFPAFKSGDFPLNSHLNYFAYLYFEHFNPVFPVIHKPTVNLNVYWPLALSVASIGSQYTNTEDFSRCIIPMHEFLRRVVMVELENGAIKSCSTPTIQTVLLSQVGMLYSGSSRLAAVARGNHGRLVEICHQHALLSNHRKVKPAEPGVLRSDWTSWIDSETRFRLGYSTWLLDCMRYYHFDLKPALSLLDAQAPLPCDSLWEAASTSQWSEAFMSHKPNPSLFSALQQIYVEGKVKLDIGEFSRVLLLHGIYQETWEVGRYFRRPLCFWQSSAGRPQIAGPNDATSIQALSEFGRSRWLPEIPTYSSWRNAACDCVDVLHWAANGTIAQLNGAEHPTVFHLHFARTVLLVPYDKIRALAASIALQTQTVSKAPSMVNGSDISEAEHDVLQWAQRDEHKARLAILHAGCLYWHVRRYSMRAFYEPAAVFLATLALWAYSSYTSLASRASQSDKQTQEQAQSPNDSNARRQSPTNHNGGDAGMSPPSSPNHTTEIVLSSPSSTITDAPEPTFILLDRPNDDEMVQMFVRSGHPSRMRAYITGVGNVCSPRGPRRILREGRKILAKISPVWGCAREYMDLLEALEQVMAERAGRTMGRQAATG</sequence>
<dbReference type="InterPro" id="IPR036236">
    <property type="entry name" value="Znf_C2H2_sf"/>
</dbReference>
<dbReference type="SMART" id="SM00066">
    <property type="entry name" value="GAL4"/>
    <property type="match status" value="1"/>
</dbReference>
<dbReference type="OrthoDB" id="654211at2759"/>
<dbReference type="GO" id="GO:0003677">
    <property type="term" value="F:DNA binding"/>
    <property type="evidence" value="ECO:0007669"/>
    <property type="project" value="InterPro"/>
</dbReference>
<feature type="region of interest" description="Disordered" evidence="8">
    <location>
        <begin position="950"/>
        <end position="1008"/>
    </location>
</feature>
<dbReference type="GO" id="GO:0000981">
    <property type="term" value="F:DNA-binding transcription factor activity, RNA polymerase II-specific"/>
    <property type="evidence" value="ECO:0007669"/>
    <property type="project" value="InterPro"/>
</dbReference>
<organism evidence="11 12">
    <name type="scientific">Glonium stellatum</name>
    <dbReference type="NCBI Taxonomy" id="574774"/>
    <lineage>
        <taxon>Eukaryota</taxon>
        <taxon>Fungi</taxon>
        <taxon>Dikarya</taxon>
        <taxon>Ascomycota</taxon>
        <taxon>Pezizomycotina</taxon>
        <taxon>Dothideomycetes</taxon>
        <taxon>Pleosporomycetidae</taxon>
        <taxon>Gloniales</taxon>
        <taxon>Gloniaceae</taxon>
        <taxon>Glonium</taxon>
    </lineage>
</organism>
<feature type="compositionally biased region" description="Polar residues" evidence="8">
    <location>
        <begin position="178"/>
        <end position="203"/>
    </location>
</feature>
<dbReference type="Pfam" id="PF04082">
    <property type="entry name" value="Fungal_trans"/>
    <property type="match status" value="1"/>
</dbReference>
<dbReference type="InterPro" id="IPR001138">
    <property type="entry name" value="Zn2Cys6_DnaBD"/>
</dbReference>
<evidence type="ECO:0000259" key="10">
    <source>
        <dbReference type="PROSITE" id="PS50157"/>
    </source>
</evidence>
<feature type="region of interest" description="Disordered" evidence="8">
    <location>
        <begin position="143"/>
        <end position="218"/>
    </location>
</feature>
<evidence type="ECO:0000256" key="2">
    <source>
        <dbReference type="ARBA" id="ARBA00022771"/>
    </source>
</evidence>
<feature type="domain" description="C2H2-type" evidence="10">
    <location>
        <begin position="57"/>
        <end position="80"/>
    </location>
</feature>
<dbReference type="GO" id="GO:0006351">
    <property type="term" value="P:DNA-templated transcription"/>
    <property type="evidence" value="ECO:0007669"/>
    <property type="project" value="InterPro"/>
</dbReference>
<evidence type="ECO:0000313" key="12">
    <source>
        <dbReference type="Proteomes" id="UP000250140"/>
    </source>
</evidence>
<accession>A0A8E2EP28</accession>
<keyword evidence="12" id="KW-1185">Reference proteome</keyword>
<feature type="compositionally biased region" description="Basic and acidic residues" evidence="8">
    <location>
        <begin position="168"/>
        <end position="177"/>
    </location>
</feature>
<dbReference type="Pfam" id="PF00096">
    <property type="entry name" value="zf-C2H2"/>
    <property type="match status" value="2"/>
</dbReference>
<dbReference type="CDD" id="cd12148">
    <property type="entry name" value="fungal_TF_MHR"/>
    <property type="match status" value="1"/>
</dbReference>
<protein>
    <submittedName>
        <fullName evidence="11">Uncharacterized protein</fullName>
    </submittedName>
</protein>
<dbReference type="InterPro" id="IPR036864">
    <property type="entry name" value="Zn2-C6_fun-type_DNA-bd_sf"/>
</dbReference>
<dbReference type="PANTHER" id="PTHR47660">
    <property type="entry name" value="TRANSCRIPTION FACTOR WITH C2H2 AND ZN(2)-CYS(6) DNA BINDING DOMAIN (EUROFUNG)-RELATED-RELATED"/>
    <property type="match status" value="1"/>
</dbReference>
<dbReference type="FunFam" id="3.30.160.60:FF:002343">
    <property type="entry name" value="Zinc finger protein 33A"/>
    <property type="match status" value="1"/>
</dbReference>
<evidence type="ECO:0000256" key="1">
    <source>
        <dbReference type="ARBA" id="ARBA00022723"/>
    </source>
</evidence>
<dbReference type="Gene3D" id="3.30.160.60">
    <property type="entry name" value="Classic Zinc Finger"/>
    <property type="match status" value="2"/>
</dbReference>
<reference evidence="11 12" key="1">
    <citation type="journal article" date="2016" name="Nat. Commun.">
        <title>Ectomycorrhizal ecology is imprinted in the genome of the dominant symbiotic fungus Cenococcum geophilum.</title>
        <authorList>
            <consortium name="DOE Joint Genome Institute"/>
            <person name="Peter M."/>
            <person name="Kohler A."/>
            <person name="Ohm R.A."/>
            <person name="Kuo A."/>
            <person name="Krutzmann J."/>
            <person name="Morin E."/>
            <person name="Arend M."/>
            <person name="Barry K.W."/>
            <person name="Binder M."/>
            <person name="Choi C."/>
            <person name="Clum A."/>
            <person name="Copeland A."/>
            <person name="Grisel N."/>
            <person name="Haridas S."/>
            <person name="Kipfer T."/>
            <person name="LaButti K."/>
            <person name="Lindquist E."/>
            <person name="Lipzen A."/>
            <person name="Maire R."/>
            <person name="Meier B."/>
            <person name="Mihaltcheva S."/>
            <person name="Molinier V."/>
            <person name="Murat C."/>
            <person name="Poggeler S."/>
            <person name="Quandt C.A."/>
            <person name="Sperisen C."/>
            <person name="Tritt A."/>
            <person name="Tisserant E."/>
            <person name="Crous P.W."/>
            <person name="Henrissat B."/>
            <person name="Nehls U."/>
            <person name="Egli S."/>
            <person name="Spatafora J.W."/>
            <person name="Grigoriev I.V."/>
            <person name="Martin F.M."/>
        </authorList>
    </citation>
    <scope>NUCLEOTIDE SEQUENCE [LARGE SCALE GENOMIC DNA]</scope>
    <source>
        <strain evidence="11 12">CBS 207.34</strain>
    </source>
</reference>
<dbReference type="PANTHER" id="PTHR47660:SF7">
    <property type="entry name" value="TRANSCRIPTION FACTOR WITH C2H2 AND ZN(2)-CYS(6) DNA BINDING DOMAIN (EUROFUNG)"/>
    <property type="match status" value="1"/>
</dbReference>